<keyword evidence="1" id="KW-0472">Membrane</keyword>
<protein>
    <submittedName>
        <fullName evidence="2">Uncharacterized protein</fullName>
    </submittedName>
</protein>
<sequence length="53" mass="6292">MCPMKPSQPNPEGGWRTWPLYVHAFVLDGSFFFSFLFLLNRKMEIRDSIVRKT</sequence>
<keyword evidence="1" id="KW-1133">Transmembrane helix</keyword>
<organism evidence="2">
    <name type="scientific">Aspergillus arachidicola</name>
    <dbReference type="NCBI Taxonomy" id="656916"/>
    <lineage>
        <taxon>Eukaryota</taxon>
        <taxon>Fungi</taxon>
        <taxon>Dikarya</taxon>
        <taxon>Ascomycota</taxon>
        <taxon>Pezizomycotina</taxon>
        <taxon>Eurotiomycetes</taxon>
        <taxon>Eurotiomycetidae</taxon>
        <taxon>Eurotiales</taxon>
        <taxon>Aspergillaceae</taxon>
        <taxon>Aspergillus</taxon>
        <taxon>Aspergillus subgen. Circumdati</taxon>
    </lineage>
</organism>
<evidence type="ECO:0000313" key="2">
    <source>
        <dbReference type="EMBL" id="KAE8338646.1"/>
    </source>
</evidence>
<name>A0A5N6Y286_9EURO</name>
<accession>A0A5N6Y286</accession>
<proteinExistence type="predicted"/>
<dbReference type="Proteomes" id="UP000325558">
    <property type="component" value="Unassembled WGS sequence"/>
</dbReference>
<dbReference type="EMBL" id="ML737165">
    <property type="protein sequence ID" value="KAE8338646.1"/>
    <property type="molecule type" value="Genomic_DNA"/>
</dbReference>
<evidence type="ECO:0000256" key="1">
    <source>
        <dbReference type="SAM" id="Phobius"/>
    </source>
</evidence>
<dbReference type="AlphaFoldDB" id="A0A5N6Y286"/>
<keyword evidence="1" id="KW-0812">Transmembrane</keyword>
<gene>
    <name evidence="2" type="ORF">BDV24DRAFT_137777</name>
</gene>
<feature type="transmembrane region" description="Helical" evidence="1">
    <location>
        <begin position="20"/>
        <end position="39"/>
    </location>
</feature>
<reference evidence="2" key="1">
    <citation type="submission" date="2019-04" db="EMBL/GenBank/DDBJ databases">
        <title>Friends and foes A comparative genomics study of 23 Aspergillus species from section Flavi.</title>
        <authorList>
            <consortium name="DOE Joint Genome Institute"/>
            <person name="Kjaerbolling I."/>
            <person name="Vesth T."/>
            <person name="Frisvad J.C."/>
            <person name="Nybo J.L."/>
            <person name="Theobald S."/>
            <person name="Kildgaard S."/>
            <person name="Isbrandt T."/>
            <person name="Kuo A."/>
            <person name="Sato A."/>
            <person name="Lyhne E.K."/>
            <person name="Kogle M.E."/>
            <person name="Wiebenga A."/>
            <person name="Kun R.S."/>
            <person name="Lubbers R.J."/>
            <person name="Makela M.R."/>
            <person name="Barry K."/>
            <person name="Chovatia M."/>
            <person name="Clum A."/>
            <person name="Daum C."/>
            <person name="Haridas S."/>
            <person name="He G."/>
            <person name="LaButti K."/>
            <person name="Lipzen A."/>
            <person name="Mondo S."/>
            <person name="Riley R."/>
            <person name="Salamov A."/>
            <person name="Simmons B.A."/>
            <person name="Magnuson J.K."/>
            <person name="Henrissat B."/>
            <person name="Mortensen U.H."/>
            <person name="Larsen T.O."/>
            <person name="Devries R.P."/>
            <person name="Grigoriev I.V."/>
            <person name="Machida M."/>
            <person name="Baker S.E."/>
            <person name="Andersen M.R."/>
        </authorList>
    </citation>
    <scope>NUCLEOTIDE SEQUENCE</scope>
    <source>
        <strain evidence="2">CBS 117612</strain>
    </source>
</reference>